<organism evidence="2 3">
    <name type="scientific">Mesorhabditis belari</name>
    <dbReference type="NCBI Taxonomy" id="2138241"/>
    <lineage>
        <taxon>Eukaryota</taxon>
        <taxon>Metazoa</taxon>
        <taxon>Ecdysozoa</taxon>
        <taxon>Nematoda</taxon>
        <taxon>Chromadorea</taxon>
        <taxon>Rhabditida</taxon>
        <taxon>Rhabditina</taxon>
        <taxon>Rhabditomorpha</taxon>
        <taxon>Rhabditoidea</taxon>
        <taxon>Rhabditidae</taxon>
        <taxon>Mesorhabditinae</taxon>
        <taxon>Mesorhabditis</taxon>
    </lineage>
</organism>
<dbReference type="InterPro" id="IPR011009">
    <property type="entry name" value="Kinase-like_dom_sf"/>
</dbReference>
<dbReference type="InterPro" id="IPR008271">
    <property type="entry name" value="Ser/Thr_kinase_AS"/>
</dbReference>
<protein>
    <recommendedName>
        <fullName evidence="1">Protein kinase domain-containing protein</fullName>
    </recommendedName>
</protein>
<reference evidence="3" key="1">
    <citation type="submission" date="2024-02" db="UniProtKB">
        <authorList>
            <consortium name="WormBaseParasite"/>
        </authorList>
    </citation>
    <scope>IDENTIFICATION</scope>
</reference>
<dbReference type="Gene3D" id="1.10.510.10">
    <property type="entry name" value="Transferase(Phosphotransferase) domain 1"/>
    <property type="match status" value="1"/>
</dbReference>
<evidence type="ECO:0000259" key="1">
    <source>
        <dbReference type="PROSITE" id="PS50011"/>
    </source>
</evidence>
<sequence length="305" mass="35585">MEQTFRPSRKRYVHWEIKENIGFGGFGQCWKVEYRMPFGKLSVGVLKLLRVEQMTEENRAAFIKEEKYMRLYQDANLIKYISGCVDERDTTRRGILMEFCEKGSLKKIIHDAEIFYPAYTFICWVVDLFDALDYFKRQGVIHMDLKPDNILVTNEYLLKIADFGAMKVASRQGVPLSRYSPPTTGTSHYQAPERYKGVEQLSPKYDVFTMGLVLWELIERNCTNVKQQDRWGALRAKLELEEVKKRFEQELVPPNYIVEEVKGRTTLKKPFPSTRVVQDIEISDAGHVLALSGQIRLETFPEIVF</sequence>
<dbReference type="PROSITE" id="PS50011">
    <property type="entry name" value="PROTEIN_KINASE_DOM"/>
    <property type="match status" value="1"/>
</dbReference>
<dbReference type="PROSITE" id="PS00108">
    <property type="entry name" value="PROTEIN_KINASE_ST"/>
    <property type="match status" value="1"/>
</dbReference>
<dbReference type="InterPro" id="IPR000719">
    <property type="entry name" value="Prot_kinase_dom"/>
</dbReference>
<dbReference type="SUPFAM" id="SSF56112">
    <property type="entry name" value="Protein kinase-like (PK-like)"/>
    <property type="match status" value="1"/>
</dbReference>
<dbReference type="WBParaSite" id="MBELARI_LOCUS11526">
    <property type="protein sequence ID" value="MBELARI_LOCUS11526"/>
    <property type="gene ID" value="MBELARI_LOCUS11526"/>
</dbReference>
<dbReference type="Proteomes" id="UP000887575">
    <property type="component" value="Unassembled WGS sequence"/>
</dbReference>
<evidence type="ECO:0000313" key="3">
    <source>
        <dbReference type="WBParaSite" id="MBELARI_LOCUS11526"/>
    </source>
</evidence>
<feature type="domain" description="Protein kinase" evidence="1">
    <location>
        <begin position="15"/>
        <end position="305"/>
    </location>
</feature>
<proteinExistence type="predicted"/>
<accession>A0AAF3EC57</accession>
<dbReference type="Pfam" id="PF00069">
    <property type="entry name" value="Pkinase"/>
    <property type="match status" value="1"/>
</dbReference>
<dbReference type="GO" id="GO:0005524">
    <property type="term" value="F:ATP binding"/>
    <property type="evidence" value="ECO:0007669"/>
    <property type="project" value="InterPro"/>
</dbReference>
<dbReference type="AlphaFoldDB" id="A0AAF3EC57"/>
<evidence type="ECO:0000313" key="2">
    <source>
        <dbReference type="Proteomes" id="UP000887575"/>
    </source>
</evidence>
<dbReference type="PANTHER" id="PTHR44329">
    <property type="entry name" value="SERINE/THREONINE-PROTEIN KINASE TNNI3K-RELATED"/>
    <property type="match status" value="1"/>
</dbReference>
<dbReference type="GO" id="GO:0004674">
    <property type="term" value="F:protein serine/threonine kinase activity"/>
    <property type="evidence" value="ECO:0007669"/>
    <property type="project" value="TreeGrafter"/>
</dbReference>
<dbReference type="SMART" id="SM00220">
    <property type="entry name" value="S_TKc"/>
    <property type="match status" value="1"/>
</dbReference>
<name>A0AAF3EC57_9BILA</name>
<keyword evidence="2" id="KW-1185">Reference proteome</keyword>
<dbReference type="InterPro" id="IPR051681">
    <property type="entry name" value="Ser/Thr_Kinases-Pseudokinases"/>
</dbReference>